<proteinExistence type="predicted"/>
<organism evidence="1 2">
    <name type="scientific">Hydrogenophaga aromaticivorans</name>
    <dbReference type="NCBI Taxonomy" id="2610898"/>
    <lineage>
        <taxon>Bacteria</taxon>
        <taxon>Pseudomonadati</taxon>
        <taxon>Pseudomonadota</taxon>
        <taxon>Betaproteobacteria</taxon>
        <taxon>Burkholderiales</taxon>
        <taxon>Comamonadaceae</taxon>
        <taxon>Hydrogenophaga</taxon>
    </lineage>
</organism>
<dbReference type="AlphaFoldDB" id="A0A7Y8KVP8"/>
<gene>
    <name evidence="1" type="ORF">F3K02_04915</name>
</gene>
<accession>A0A7Y8KVP8</accession>
<evidence type="ECO:0000313" key="2">
    <source>
        <dbReference type="Proteomes" id="UP000545507"/>
    </source>
</evidence>
<dbReference type="RefSeq" id="WP_218179357.1">
    <property type="nucleotide sequence ID" value="NZ_VYGV01000006.1"/>
</dbReference>
<evidence type="ECO:0000313" key="1">
    <source>
        <dbReference type="EMBL" id="NWF44595.1"/>
    </source>
</evidence>
<sequence>MVLLVFLAPSFSMAQWAVYDEAVLQEIKRINEVKKLGNGHDKLDGDFKGAISSSSSGQDFTLGTGSNQAILKGLDTKFETITVDNADKYIGTEQDCGSNDAKFLKHYNACVGLRNLRLQTLKQSQDMLKVLNKRREQIVKLVDSSRNDVSDKSGQMQRYHFELQAQQSLLQTDAMQLQVLMDGYKQREKTYEMQMVEAKRERDTGRFDAGKGALRKPSVPFVMP</sequence>
<comment type="caution">
    <text evidence="1">The sequence shown here is derived from an EMBL/GenBank/DDBJ whole genome shotgun (WGS) entry which is preliminary data.</text>
</comment>
<keyword evidence="2" id="KW-1185">Reference proteome</keyword>
<name>A0A7Y8KVP8_9BURK</name>
<dbReference type="EMBL" id="VYGV01000006">
    <property type="protein sequence ID" value="NWF44595.1"/>
    <property type="molecule type" value="Genomic_DNA"/>
</dbReference>
<protein>
    <submittedName>
        <fullName evidence="1">Uncharacterized protein</fullName>
    </submittedName>
</protein>
<reference evidence="1 2" key="1">
    <citation type="submission" date="2019-09" db="EMBL/GenBank/DDBJ databases">
        <title>Hydrogenophaga aromatica sp. nov., isolated from a para-xylene-degrading enrichment culture.</title>
        <authorList>
            <person name="Tancsics A."/>
            <person name="Banerjee S."/>
        </authorList>
    </citation>
    <scope>NUCLEOTIDE SEQUENCE [LARGE SCALE GENOMIC DNA]</scope>
    <source>
        <strain evidence="1 2">D2P1</strain>
    </source>
</reference>
<dbReference type="Proteomes" id="UP000545507">
    <property type="component" value="Unassembled WGS sequence"/>
</dbReference>